<dbReference type="EMBL" id="BAABDT010000006">
    <property type="protein sequence ID" value="GAA3745815.1"/>
    <property type="molecule type" value="Genomic_DNA"/>
</dbReference>
<name>A0ABP7FTY7_9FLAO</name>
<reference evidence="3" key="1">
    <citation type="journal article" date="2019" name="Int. J. Syst. Evol. Microbiol.">
        <title>The Global Catalogue of Microorganisms (GCM) 10K type strain sequencing project: providing services to taxonomists for standard genome sequencing and annotation.</title>
        <authorList>
            <consortium name="The Broad Institute Genomics Platform"/>
            <consortium name="The Broad Institute Genome Sequencing Center for Infectious Disease"/>
            <person name="Wu L."/>
            <person name="Ma J."/>
        </authorList>
    </citation>
    <scope>NUCLEOTIDE SEQUENCE [LARGE SCALE GENOMIC DNA]</scope>
    <source>
        <strain evidence="3">JCM 17336</strain>
    </source>
</reference>
<dbReference type="RefSeq" id="WP_278021171.1">
    <property type="nucleotide sequence ID" value="NZ_BAABDT010000006.1"/>
</dbReference>
<keyword evidence="1" id="KW-0732">Signal</keyword>
<evidence type="ECO:0000256" key="1">
    <source>
        <dbReference type="SAM" id="SignalP"/>
    </source>
</evidence>
<feature type="chain" id="PRO_5047357870" evidence="1">
    <location>
        <begin position="27"/>
        <end position="201"/>
    </location>
</feature>
<keyword evidence="3" id="KW-1185">Reference proteome</keyword>
<proteinExistence type="predicted"/>
<dbReference type="Proteomes" id="UP001501367">
    <property type="component" value="Unassembled WGS sequence"/>
</dbReference>
<evidence type="ECO:0000313" key="2">
    <source>
        <dbReference type="EMBL" id="GAA3745815.1"/>
    </source>
</evidence>
<protein>
    <submittedName>
        <fullName evidence="2">Uncharacterized protein</fullName>
    </submittedName>
</protein>
<evidence type="ECO:0000313" key="3">
    <source>
        <dbReference type="Proteomes" id="UP001501367"/>
    </source>
</evidence>
<organism evidence="2 3">
    <name type="scientific">Flavobacterium ginsengisoli</name>
    <dbReference type="NCBI Taxonomy" id="871694"/>
    <lineage>
        <taxon>Bacteria</taxon>
        <taxon>Pseudomonadati</taxon>
        <taxon>Bacteroidota</taxon>
        <taxon>Flavobacteriia</taxon>
        <taxon>Flavobacteriales</taxon>
        <taxon>Flavobacteriaceae</taxon>
        <taxon>Flavobacterium</taxon>
    </lineage>
</organism>
<comment type="caution">
    <text evidence="2">The sequence shown here is derived from an EMBL/GenBank/DDBJ whole genome shotgun (WGS) entry which is preliminary data.</text>
</comment>
<gene>
    <name evidence="2" type="ORF">GCM10022422_32550</name>
</gene>
<feature type="signal peptide" evidence="1">
    <location>
        <begin position="1"/>
        <end position="26"/>
    </location>
</feature>
<sequence length="201" mass="21965">MKNKLNINAVVFIVLFSLCWNTFSHAQTGINTKTPDASAALEIKSLSNNTGLLMPRMTKVQKEAISNPATGLMVYDLTQRCVSQNAGTTTSPNWVCLAKDVNTSFFYMPSIAVDASVVGNGKTLNLYQTYKDQFSNPKKASTGAPSSISYFLNPTDLYYYITACDTSVIRLTSIDANGVLTYDIIKAADYGSFMNVVFVVK</sequence>
<accession>A0ABP7FTY7</accession>